<evidence type="ECO:0000256" key="1">
    <source>
        <dbReference type="ARBA" id="ARBA00004496"/>
    </source>
</evidence>
<evidence type="ECO:0000313" key="6">
    <source>
        <dbReference type="Proteomes" id="UP000006727"/>
    </source>
</evidence>
<evidence type="ECO:0000256" key="2">
    <source>
        <dbReference type="ARBA" id="ARBA00022490"/>
    </source>
</evidence>
<dbReference type="PaxDb" id="3218-PP1S21_365V6.1"/>
<dbReference type="GeneID" id="112280845"/>
<reference evidence="4 6" key="1">
    <citation type="journal article" date="2008" name="Science">
        <title>The Physcomitrella genome reveals evolutionary insights into the conquest of land by plants.</title>
        <authorList>
            <person name="Rensing S."/>
            <person name="Lang D."/>
            <person name="Zimmer A."/>
            <person name="Terry A."/>
            <person name="Salamov A."/>
            <person name="Shapiro H."/>
            <person name="Nishiyama T."/>
            <person name="Perroud P.-F."/>
            <person name="Lindquist E."/>
            <person name="Kamisugi Y."/>
            <person name="Tanahashi T."/>
            <person name="Sakakibara K."/>
            <person name="Fujita T."/>
            <person name="Oishi K."/>
            <person name="Shin-I T."/>
            <person name="Kuroki Y."/>
            <person name="Toyoda A."/>
            <person name="Suzuki Y."/>
            <person name="Hashimoto A."/>
            <person name="Yamaguchi K."/>
            <person name="Sugano A."/>
            <person name="Kohara Y."/>
            <person name="Fujiyama A."/>
            <person name="Anterola A."/>
            <person name="Aoki S."/>
            <person name="Ashton N."/>
            <person name="Barbazuk W.B."/>
            <person name="Barker E."/>
            <person name="Bennetzen J."/>
            <person name="Bezanilla M."/>
            <person name="Blankenship R."/>
            <person name="Cho S.H."/>
            <person name="Dutcher S."/>
            <person name="Estelle M."/>
            <person name="Fawcett J.A."/>
            <person name="Gundlach H."/>
            <person name="Hanada K."/>
            <person name="Heyl A."/>
            <person name="Hicks K.A."/>
            <person name="Hugh J."/>
            <person name="Lohr M."/>
            <person name="Mayer K."/>
            <person name="Melkozernov A."/>
            <person name="Murata T."/>
            <person name="Nelson D."/>
            <person name="Pils B."/>
            <person name="Prigge M."/>
            <person name="Reiss B."/>
            <person name="Renner T."/>
            <person name="Rombauts S."/>
            <person name="Rushton P."/>
            <person name="Sanderfoot A."/>
            <person name="Schween G."/>
            <person name="Shiu S.-H."/>
            <person name="Stueber K."/>
            <person name="Theodoulou F.L."/>
            <person name="Tu H."/>
            <person name="Van de Peer Y."/>
            <person name="Verrier P.J."/>
            <person name="Waters E."/>
            <person name="Wood A."/>
            <person name="Yang L."/>
            <person name="Cove D."/>
            <person name="Cuming A."/>
            <person name="Hasebe M."/>
            <person name="Lucas S."/>
            <person name="Mishler D.B."/>
            <person name="Reski R."/>
            <person name="Grigoriev I."/>
            <person name="Quatrano R.S."/>
            <person name="Boore J.L."/>
        </authorList>
    </citation>
    <scope>NUCLEOTIDE SEQUENCE [LARGE SCALE GENOMIC DNA]</scope>
    <source>
        <strain evidence="5 6">cv. Gransden 2004</strain>
    </source>
</reference>
<dbReference type="KEGG" id="ppp:112280845"/>
<dbReference type="FunCoup" id="A0A2K1LA36">
    <property type="interactions" value="572"/>
</dbReference>
<reference evidence="5" key="3">
    <citation type="submission" date="2020-12" db="UniProtKB">
        <authorList>
            <consortium name="EnsemblPlants"/>
        </authorList>
    </citation>
    <scope>IDENTIFICATION</scope>
</reference>
<dbReference type="InterPro" id="IPR001202">
    <property type="entry name" value="WW_dom"/>
</dbReference>
<dbReference type="PROSITE" id="PS50020">
    <property type="entry name" value="WW_DOMAIN_2"/>
    <property type="match status" value="1"/>
</dbReference>
<dbReference type="Gramene" id="Pp3c1_28820V3.2">
    <property type="protein sequence ID" value="Pp3c1_28820V3.2"/>
    <property type="gene ID" value="Pp3c1_28820"/>
</dbReference>
<keyword evidence="6" id="KW-1185">Reference proteome</keyword>
<accession>A0A2K1LA36</accession>
<evidence type="ECO:0000313" key="4">
    <source>
        <dbReference type="EMBL" id="PNR62890.1"/>
    </source>
</evidence>
<dbReference type="Gene3D" id="2.20.70.10">
    <property type="match status" value="1"/>
</dbReference>
<dbReference type="PANTHER" id="PTHR14791:SF42">
    <property type="entry name" value="F16L1.2 PROTEIN"/>
    <property type="match status" value="1"/>
</dbReference>
<protein>
    <recommendedName>
        <fullName evidence="3">WW domain-containing protein</fullName>
    </recommendedName>
</protein>
<organism evidence="4">
    <name type="scientific">Physcomitrium patens</name>
    <name type="common">Spreading-leaved earth moss</name>
    <name type="synonym">Physcomitrella patens</name>
    <dbReference type="NCBI Taxonomy" id="3218"/>
    <lineage>
        <taxon>Eukaryota</taxon>
        <taxon>Viridiplantae</taxon>
        <taxon>Streptophyta</taxon>
        <taxon>Embryophyta</taxon>
        <taxon>Bryophyta</taxon>
        <taxon>Bryophytina</taxon>
        <taxon>Bryopsida</taxon>
        <taxon>Funariidae</taxon>
        <taxon>Funariales</taxon>
        <taxon>Funariaceae</taxon>
        <taxon>Physcomitrium</taxon>
    </lineage>
</organism>
<dbReference type="AlphaFoldDB" id="A0A2K1LA36"/>
<proteinExistence type="predicted"/>
<dbReference type="Gramene" id="Pp3c1_28820V3.1">
    <property type="protein sequence ID" value="Pp3c1_28820V3.1"/>
    <property type="gene ID" value="Pp3c1_28820"/>
</dbReference>
<evidence type="ECO:0000259" key="3">
    <source>
        <dbReference type="PROSITE" id="PS50020"/>
    </source>
</evidence>
<feature type="domain" description="WW" evidence="3">
    <location>
        <begin position="88"/>
        <end position="122"/>
    </location>
</feature>
<evidence type="ECO:0000313" key="5">
    <source>
        <dbReference type="EnsemblPlants" id="Pp3c1_28820V3.1"/>
    </source>
</evidence>
<dbReference type="InterPro" id="IPR036020">
    <property type="entry name" value="WW_dom_sf"/>
</dbReference>
<gene>
    <name evidence="5" type="primary">LOC112280845</name>
    <name evidence="4" type="ORF">PHYPA_001315</name>
</gene>
<dbReference type="RefSeq" id="XP_024372499.1">
    <property type="nucleotide sequence ID" value="XM_024516731.2"/>
</dbReference>
<comment type="subcellular location">
    <subcellularLocation>
        <location evidence="1">Cytoplasm</location>
    </subcellularLocation>
</comment>
<dbReference type="OrthoDB" id="1930512at2759"/>
<dbReference type="InterPro" id="IPR056440">
    <property type="entry name" value="Zn-ribbon_GIR1"/>
</dbReference>
<dbReference type="EMBL" id="ABEU02000001">
    <property type="protein sequence ID" value="PNR62890.1"/>
    <property type="molecule type" value="Genomic_DNA"/>
</dbReference>
<dbReference type="Proteomes" id="UP000006727">
    <property type="component" value="Chromosome 1"/>
</dbReference>
<dbReference type="EnsemblPlants" id="Pp3c1_28820V3.1">
    <property type="protein sequence ID" value="Pp3c1_28820V3.1"/>
    <property type="gene ID" value="Pp3c1_28820"/>
</dbReference>
<keyword evidence="2" id="KW-0963">Cytoplasm</keyword>
<dbReference type="PANTHER" id="PTHR14791">
    <property type="entry name" value="BOMB/KIRA PROTEINS"/>
    <property type="match status" value="1"/>
</dbReference>
<dbReference type="InterPro" id="IPR051105">
    <property type="entry name" value="WWC/KIBRA_Hippo_Reg"/>
</dbReference>
<sequence>MLAAAEVVAWRNSVQVDVRRNNKRAWGADAHQLMQLMMAQINQSSRPARLIPDLLGDDNVSESAPSGFAELILGSSPERQLRLDLEGEPLPSHWEKCLDLKTGDLYFVNRCTGVTSSDDPRGIRTNNATTEHLSVAHEFLGSKKSETIEHEIALRASITTSSRSPQDYNSRHVYAHNFFSSQGCKQPLTFDSDDWRDSSSHFTAKAQCSEELDLKLDLNLSTGGTSGSFINRHDQAVCTVEMIQSALKRVEEKPHPRVAFKHSLSPSYSSLTSACPEAFGASPSISSSSSTSSRSSLRICEAESTKAELNAVDSGPALVTGVCTRCFMYVMLNRWDPKCPRCNSQVPVYFSGPLPSKRPRHEFDHQFSSDGR</sequence>
<name>A0A2K1LA36_PHYPA</name>
<dbReference type="GO" id="GO:0005737">
    <property type="term" value="C:cytoplasm"/>
    <property type="evidence" value="ECO:0007669"/>
    <property type="project" value="UniProtKB-SubCell"/>
</dbReference>
<reference evidence="4 6" key="2">
    <citation type="journal article" date="2018" name="Plant J.">
        <title>The Physcomitrella patens chromosome-scale assembly reveals moss genome structure and evolution.</title>
        <authorList>
            <person name="Lang D."/>
            <person name="Ullrich K.K."/>
            <person name="Murat F."/>
            <person name="Fuchs J."/>
            <person name="Jenkins J."/>
            <person name="Haas F.B."/>
            <person name="Piednoel M."/>
            <person name="Gundlach H."/>
            <person name="Van Bel M."/>
            <person name="Meyberg R."/>
            <person name="Vives C."/>
            <person name="Morata J."/>
            <person name="Symeonidi A."/>
            <person name="Hiss M."/>
            <person name="Muchero W."/>
            <person name="Kamisugi Y."/>
            <person name="Saleh O."/>
            <person name="Blanc G."/>
            <person name="Decker E.L."/>
            <person name="van Gessel N."/>
            <person name="Grimwood J."/>
            <person name="Hayes R.D."/>
            <person name="Graham S.W."/>
            <person name="Gunter L.E."/>
            <person name="McDaniel S.F."/>
            <person name="Hoernstein S.N.W."/>
            <person name="Larsson A."/>
            <person name="Li F.W."/>
            <person name="Perroud P.F."/>
            <person name="Phillips J."/>
            <person name="Ranjan P."/>
            <person name="Rokshar D.S."/>
            <person name="Rothfels C.J."/>
            <person name="Schneider L."/>
            <person name="Shu S."/>
            <person name="Stevenson D.W."/>
            <person name="Thummler F."/>
            <person name="Tillich M."/>
            <person name="Villarreal Aguilar J.C."/>
            <person name="Widiez T."/>
            <person name="Wong G.K."/>
            <person name="Wymore A."/>
            <person name="Zhang Y."/>
            <person name="Zimmer A.D."/>
            <person name="Quatrano R.S."/>
            <person name="Mayer K.F.X."/>
            <person name="Goodstein D."/>
            <person name="Casacuberta J.M."/>
            <person name="Vandepoele K."/>
            <person name="Reski R."/>
            <person name="Cuming A.C."/>
            <person name="Tuskan G.A."/>
            <person name="Maumus F."/>
            <person name="Salse J."/>
            <person name="Schmutz J."/>
            <person name="Rensing S.A."/>
        </authorList>
    </citation>
    <scope>NUCLEOTIDE SEQUENCE [LARGE SCALE GENOMIC DNA]</scope>
    <source>
        <strain evidence="5 6">cv. Gransden 2004</strain>
    </source>
</reference>
<dbReference type="SUPFAM" id="SSF51045">
    <property type="entry name" value="WW domain"/>
    <property type="match status" value="1"/>
</dbReference>
<dbReference type="Pfam" id="PF24747">
    <property type="entry name" value="Zn-ribbon_GIR1"/>
    <property type="match status" value="1"/>
</dbReference>
<dbReference type="EnsemblPlants" id="Pp3c1_28820V3.2">
    <property type="protein sequence ID" value="Pp3c1_28820V3.2"/>
    <property type="gene ID" value="Pp3c1_28820"/>
</dbReference>